<protein>
    <recommendedName>
        <fullName evidence="2">Splicing factor Cactin</fullName>
    </recommendedName>
</protein>
<dbReference type="PANTHER" id="PTHR21737">
    <property type="entry name" value="POLYGLUTAMINE BINDING PROTEIN 1/MARVEL MEMBRANE-ASSOCIATING DOMAIN CONTAINING 3"/>
    <property type="match status" value="1"/>
</dbReference>
<keyword evidence="5" id="KW-0472">Membrane</keyword>
<evidence type="ECO:0000256" key="1">
    <source>
        <dbReference type="ARBA" id="ARBA00006895"/>
    </source>
</evidence>
<dbReference type="STRING" id="42156.A0A3P6SNF7"/>
<feature type="compositionally biased region" description="Basic and acidic residues" evidence="4">
    <location>
        <begin position="386"/>
        <end position="395"/>
    </location>
</feature>
<organism evidence="8 9">
    <name type="scientific">Litomosoides sigmodontis</name>
    <name type="common">Filarial nematode worm</name>
    <dbReference type="NCBI Taxonomy" id="42156"/>
    <lineage>
        <taxon>Eukaryota</taxon>
        <taxon>Metazoa</taxon>
        <taxon>Ecdysozoa</taxon>
        <taxon>Nematoda</taxon>
        <taxon>Chromadorea</taxon>
        <taxon>Rhabditida</taxon>
        <taxon>Spirurina</taxon>
        <taxon>Spiruromorpha</taxon>
        <taxon>Filarioidea</taxon>
        <taxon>Onchocercidae</taxon>
        <taxon>Litomosoides</taxon>
    </lineage>
</organism>
<dbReference type="InterPro" id="IPR018816">
    <property type="entry name" value="Cactin_central"/>
</dbReference>
<feature type="compositionally biased region" description="Basic and acidic residues" evidence="4">
    <location>
        <begin position="45"/>
        <end position="62"/>
    </location>
</feature>
<feature type="domain" description="Splicing factor Cactin C-terminal" evidence="6">
    <location>
        <begin position="536"/>
        <end position="640"/>
    </location>
</feature>
<keyword evidence="5" id="KW-1133">Transmembrane helix</keyword>
<dbReference type="PANTHER" id="PTHR21737:SF4">
    <property type="entry name" value="SPLICING FACTOR CACTIN"/>
    <property type="match status" value="1"/>
</dbReference>
<evidence type="ECO:0000313" key="9">
    <source>
        <dbReference type="Proteomes" id="UP000277928"/>
    </source>
</evidence>
<evidence type="ECO:0000256" key="5">
    <source>
        <dbReference type="SAM" id="Phobius"/>
    </source>
</evidence>
<feature type="compositionally biased region" description="Basic residues" evidence="4">
    <location>
        <begin position="1"/>
        <end position="18"/>
    </location>
</feature>
<gene>
    <name evidence="8" type="ORF">NLS_LOCUS808</name>
</gene>
<comment type="similarity">
    <text evidence="1">Belongs to the CACTIN family.</text>
</comment>
<dbReference type="GO" id="GO:0045292">
    <property type="term" value="P:mRNA cis splicing, via spliceosome"/>
    <property type="evidence" value="ECO:0007669"/>
    <property type="project" value="TreeGrafter"/>
</dbReference>
<evidence type="ECO:0000259" key="6">
    <source>
        <dbReference type="Pfam" id="PF09732"/>
    </source>
</evidence>
<feature type="compositionally biased region" description="Basic and acidic residues" evidence="4">
    <location>
        <begin position="73"/>
        <end position="84"/>
    </location>
</feature>
<keyword evidence="5" id="KW-0812">Transmembrane</keyword>
<proteinExistence type="inferred from homology"/>
<keyword evidence="9" id="KW-1185">Reference proteome</keyword>
<dbReference type="AlphaFoldDB" id="A0A3P6SNF7"/>
<feature type="transmembrane region" description="Helical" evidence="5">
    <location>
        <begin position="644"/>
        <end position="662"/>
    </location>
</feature>
<feature type="compositionally biased region" description="Basic residues" evidence="4">
    <location>
        <begin position="26"/>
        <end position="37"/>
    </location>
</feature>
<dbReference type="SMART" id="SM01050">
    <property type="entry name" value="CactinC_cactus"/>
    <property type="match status" value="1"/>
</dbReference>
<feature type="region of interest" description="Disordered" evidence="4">
    <location>
        <begin position="386"/>
        <end position="411"/>
    </location>
</feature>
<feature type="domain" description="Splicing factor cactin central" evidence="7">
    <location>
        <begin position="181"/>
        <end position="370"/>
    </location>
</feature>
<dbReference type="Pfam" id="PF09732">
    <property type="entry name" value="CactinC_cactus"/>
    <property type="match status" value="1"/>
</dbReference>
<evidence type="ECO:0000313" key="8">
    <source>
        <dbReference type="EMBL" id="VDK69590.1"/>
    </source>
</evidence>
<dbReference type="OrthoDB" id="265955at2759"/>
<evidence type="ECO:0000256" key="3">
    <source>
        <dbReference type="SAM" id="Coils"/>
    </source>
</evidence>
<evidence type="ECO:0000256" key="4">
    <source>
        <dbReference type="SAM" id="MobiDB-lite"/>
    </source>
</evidence>
<keyword evidence="3" id="KW-0175">Coiled coil</keyword>
<accession>A0A3P6SNF7</accession>
<name>A0A3P6SNF7_LITSI</name>
<feature type="transmembrane region" description="Helical" evidence="5">
    <location>
        <begin position="682"/>
        <end position="702"/>
    </location>
</feature>
<dbReference type="GO" id="GO:0005681">
    <property type="term" value="C:spliceosomal complex"/>
    <property type="evidence" value="ECO:0007669"/>
    <property type="project" value="TreeGrafter"/>
</dbReference>
<feature type="coiled-coil region" evidence="3">
    <location>
        <begin position="149"/>
        <end position="182"/>
    </location>
</feature>
<dbReference type="GO" id="GO:0005737">
    <property type="term" value="C:cytoplasm"/>
    <property type="evidence" value="ECO:0007669"/>
    <property type="project" value="TreeGrafter"/>
</dbReference>
<feature type="compositionally biased region" description="Basic residues" evidence="4">
    <location>
        <begin position="63"/>
        <end position="72"/>
    </location>
</feature>
<evidence type="ECO:0000256" key="2">
    <source>
        <dbReference type="ARBA" id="ARBA00034534"/>
    </source>
</evidence>
<dbReference type="EMBL" id="UYRX01000023">
    <property type="protein sequence ID" value="VDK69590.1"/>
    <property type="molecule type" value="Genomic_DNA"/>
</dbReference>
<feature type="compositionally biased region" description="Basic residues" evidence="4">
    <location>
        <begin position="85"/>
        <end position="94"/>
    </location>
</feature>
<feature type="region of interest" description="Disordered" evidence="4">
    <location>
        <begin position="1"/>
        <end position="100"/>
    </location>
</feature>
<dbReference type="OMA" id="DMATIVQ"/>
<dbReference type="InterPro" id="IPR019134">
    <property type="entry name" value="Cactin_C"/>
</dbReference>
<sequence length="944" mass="111033">MKNRKMGHKDKKKRKHEHKHDMEERKKKRHKHRRRSSSARSSSSDNDKSDQFDQRLNALREKKKEKKKKEKEKRKEMETSEEKKSRRLVKKLKKAEKESSIVLDDEAKYTNSNNPFNDPNLTSTFIWTKKLAAEGKADLSLKQIEKMNRDRTLKNLAEMEELKRNREARDAAREDLEMIRRDEERRHNSDWYATEEGFLLSQAKLRTQIRLKEGRAKPIDFLARYVSYDSEKGKGKHDEEFELVDPITYLRGLKIRDLEDLLEDIKVYRQIDPTDNSVWWTDFCTVVRHEIRKLSNNVESTYSREAVHNSVQSDISRLFKGKTHQELALLETQIKKKIHSDEPGVDVEFLEFTLQHLYVHIAKARIHERHQEILRCKLKRIKEEQRAEMDKHECEPEQEIGEGSSEGKQSAKLKTLPVQLDELDAMDDDAKEQQWRVFTEEEMEILTLEMYDRGSYSPSYGDEKEAMPGIEILDEAEDIQKRKEMINKAESGTAASTSNDLTKAESEMELIARRGMTNDEAAFSVEAPLEAQTFLWSEKYRPRKPRYFNRVHTGFEWNKYNQTHYDMDNPPPKIVQGYRFNIFYPDLLDVTETPTFTVTPCDDPDFAVIRFHAGPPYEDIAFKCVNREWEISHKHGYKCQTGELGISSINGGIGLLMSSIWYDRDRTQHLLRYIFRRKQCAVILLVQIVLLILFITVIIVLLHSTANLNMKEKPKALSLQEKYIRLKRENNVLAQYENFSTFFSCKYHPPTEYDVSDCGWANDESSFMVRYHRRRTDSYKCAPRIDMIPCDVKYPDSYKHSQDILKNTILNRREFISDYRPCPGIRNNTVGWFGVSPQTPILAPKIKNIDQFDKRLMLRPKDFIMLCPMCMTGSKFSSNMRKNYCARRVKTLREGWPQDAMVCDEIENHPFPQFCNTHDILMNKIHGIAAPVINNEADYDEDLH</sequence>
<reference evidence="8 9" key="1">
    <citation type="submission" date="2018-08" db="EMBL/GenBank/DDBJ databases">
        <authorList>
            <person name="Laetsch R D."/>
            <person name="Stevens L."/>
            <person name="Kumar S."/>
            <person name="Blaxter L. M."/>
        </authorList>
    </citation>
    <scope>NUCLEOTIDE SEQUENCE [LARGE SCALE GENOMIC DNA]</scope>
</reference>
<dbReference type="Proteomes" id="UP000277928">
    <property type="component" value="Unassembled WGS sequence"/>
</dbReference>
<evidence type="ECO:0000259" key="7">
    <source>
        <dbReference type="Pfam" id="PF10312"/>
    </source>
</evidence>
<dbReference type="Pfam" id="PF10312">
    <property type="entry name" value="Cactin_mid"/>
    <property type="match status" value="1"/>
</dbReference>